<dbReference type="PRINTS" id="PR01438">
    <property type="entry name" value="UNVRSLSTRESS"/>
</dbReference>
<dbReference type="Gene3D" id="3.40.50.620">
    <property type="entry name" value="HUPs"/>
    <property type="match status" value="1"/>
</dbReference>
<feature type="domain" description="UspA" evidence="2">
    <location>
        <begin position="1"/>
        <end position="151"/>
    </location>
</feature>
<dbReference type="EMBL" id="VCYH01000003">
    <property type="protein sequence ID" value="MDN7024419.1"/>
    <property type="molecule type" value="Genomic_DNA"/>
</dbReference>
<sequence>MLKTLVVATDGSEVGDRALTDAIDLAGKLDADLHVVHVIQAGLYPSLFMDNIISPGIPADPAQQAVYEMLEREAEEILARAADLAAAAGVRITTHRQFGDPGSEIVALAEEVGADLIIVGSRGKSGIDRFFLGSVSSFVIERSPVATLVIRA</sequence>
<evidence type="ECO:0000259" key="2">
    <source>
        <dbReference type="Pfam" id="PF00582"/>
    </source>
</evidence>
<dbReference type="Pfam" id="PF00582">
    <property type="entry name" value="Usp"/>
    <property type="match status" value="1"/>
</dbReference>
<accession>A0ABT8M932</accession>
<dbReference type="InterPro" id="IPR006016">
    <property type="entry name" value="UspA"/>
</dbReference>
<comment type="similarity">
    <text evidence="1">Belongs to the universal stress protein A family.</text>
</comment>
<name>A0ABT8M932_9EURY</name>
<evidence type="ECO:0000313" key="3">
    <source>
        <dbReference type="EMBL" id="MDN7024419.1"/>
    </source>
</evidence>
<evidence type="ECO:0000313" key="4">
    <source>
        <dbReference type="Proteomes" id="UP001168338"/>
    </source>
</evidence>
<comment type="caution">
    <text evidence="3">The sequence shown here is derived from an EMBL/GenBank/DDBJ whole genome shotgun (WGS) entry which is preliminary data.</text>
</comment>
<reference evidence="3" key="1">
    <citation type="submission" date="2019-05" db="EMBL/GenBank/DDBJ databases">
        <title>Methanoculleus sp. FWC-SCC1, a methanogenic archaeon isolated from deep marine cold seep.</title>
        <authorList>
            <person name="Chen Y.-W."/>
            <person name="Chen S.-C."/>
            <person name="Teng N.-H."/>
            <person name="Lai M.-C."/>
        </authorList>
    </citation>
    <scope>NUCLEOTIDE SEQUENCE</scope>
    <source>
        <strain evidence="3">FWC-SCC1</strain>
    </source>
</reference>
<dbReference type="PANTHER" id="PTHR46268:SF6">
    <property type="entry name" value="UNIVERSAL STRESS PROTEIN UP12"/>
    <property type="match status" value="1"/>
</dbReference>
<dbReference type="SUPFAM" id="SSF52402">
    <property type="entry name" value="Adenine nucleotide alpha hydrolases-like"/>
    <property type="match status" value="1"/>
</dbReference>
<protein>
    <submittedName>
        <fullName evidence="3">Universal stress protein</fullName>
    </submittedName>
</protein>
<keyword evidence="4" id="KW-1185">Reference proteome</keyword>
<dbReference type="RefSeq" id="WP_301663522.1">
    <property type="nucleotide sequence ID" value="NZ_VCYH01000003.1"/>
</dbReference>
<dbReference type="CDD" id="cd00293">
    <property type="entry name" value="USP-like"/>
    <property type="match status" value="1"/>
</dbReference>
<dbReference type="InterPro" id="IPR014729">
    <property type="entry name" value="Rossmann-like_a/b/a_fold"/>
</dbReference>
<dbReference type="PANTHER" id="PTHR46268">
    <property type="entry name" value="STRESS RESPONSE PROTEIN NHAX"/>
    <property type="match status" value="1"/>
</dbReference>
<dbReference type="InterPro" id="IPR006015">
    <property type="entry name" value="Universal_stress_UspA"/>
</dbReference>
<dbReference type="Proteomes" id="UP001168338">
    <property type="component" value="Unassembled WGS sequence"/>
</dbReference>
<evidence type="ECO:0000256" key="1">
    <source>
        <dbReference type="ARBA" id="ARBA00008791"/>
    </source>
</evidence>
<proteinExistence type="inferred from homology"/>
<organism evidence="3 4">
    <name type="scientific">Methanoculleus frigidifontis</name>
    <dbReference type="NCBI Taxonomy" id="2584085"/>
    <lineage>
        <taxon>Archaea</taxon>
        <taxon>Methanobacteriati</taxon>
        <taxon>Methanobacteriota</taxon>
        <taxon>Stenosarchaea group</taxon>
        <taxon>Methanomicrobia</taxon>
        <taxon>Methanomicrobiales</taxon>
        <taxon>Methanomicrobiaceae</taxon>
        <taxon>Methanoculleus</taxon>
    </lineage>
</organism>
<gene>
    <name evidence="3" type="ORF">FGU65_05875</name>
</gene>